<proteinExistence type="predicted"/>
<sequence length="252" mass="28975">MGTTERLTDTSQNTTDTRQYDAFGLLTSSSGSTPTPFGFAGAWGYQEDSDSGLKLLGHRYYDPSTGRFLTRDPIKDGRNWYSYCEGNPVAGVDDCGQQVRRITLQETGRLRDGMKLYMYHEGVTYLSLPVVVNSGIGGAMWKWKELHLSPSLLVEPPDWSRETGSLRKKLQLSDFEDKAWLASIIAHEMDHVHHNETNFVWSWNQRKVERRAWNKQIEFLETLRDSYQDDPDRVRRINNLIERAHDGLRTNG</sequence>
<evidence type="ECO:0008006" key="3">
    <source>
        <dbReference type="Google" id="ProtNLM"/>
    </source>
</evidence>
<dbReference type="NCBIfam" id="TIGR03696">
    <property type="entry name" value="Rhs_assc_core"/>
    <property type="match status" value="1"/>
</dbReference>
<organism evidence="1 2">
    <name type="scientific">Candidatus Nitrosymbiomonas proteolyticus</name>
    <dbReference type="NCBI Taxonomy" id="2608984"/>
    <lineage>
        <taxon>Bacteria</taxon>
        <taxon>Bacillati</taxon>
        <taxon>Armatimonadota</taxon>
        <taxon>Armatimonadota incertae sedis</taxon>
        <taxon>Candidatus Nitrosymbiomonas</taxon>
    </lineage>
</organism>
<reference evidence="1" key="1">
    <citation type="journal article" name="DNA Res.">
        <title>The physiological potential of anammox bacteria as revealed by their core genome structure.</title>
        <authorList>
            <person name="Okubo T."/>
            <person name="Toyoda A."/>
            <person name="Fukuhara K."/>
            <person name="Uchiyama I."/>
            <person name="Harigaya Y."/>
            <person name="Kuroiwa M."/>
            <person name="Suzuki T."/>
            <person name="Murakami Y."/>
            <person name="Suwa Y."/>
            <person name="Takami H."/>
        </authorList>
    </citation>
    <scope>NUCLEOTIDE SEQUENCE</scope>
    <source>
        <strain evidence="1">317325-2</strain>
    </source>
</reference>
<name>A0A809R9U6_9BACT</name>
<evidence type="ECO:0000313" key="2">
    <source>
        <dbReference type="Proteomes" id="UP000662873"/>
    </source>
</evidence>
<dbReference type="KEGG" id="npy:NPRO_19380"/>
<dbReference type="EMBL" id="AP021858">
    <property type="protein sequence ID" value="BBO24343.1"/>
    <property type="molecule type" value="Genomic_DNA"/>
</dbReference>
<dbReference type="PANTHER" id="PTHR32305:SF15">
    <property type="entry name" value="PROTEIN RHSA-RELATED"/>
    <property type="match status" value="1"/>
</dbReference>
<dbReference type="Gene3D" id="2.180.10.10">
    <property type="entry name" value="RHS repeat-associated core"/>
    <property type="match status" value="1"/>
</dbReference>
<gene>
    <name evidence="1" type="ORF">NPRO_19380</name>
</gene>
<dbReference type="InterPro" id="IPR022385">
    <property type="entry name" value="Rhs_assc_core"/>
</dbReference>
<evidence type="ECO:0000313" key="1">
    <source>
        <dbReference type="EMBL" id="BBO24343.1"/>
    </source>
</evidence>
<dbReference type="AlphaFoldDB" id="A0A809R9U6"/>
<dbReference type="Proteomes" id="UP000662873">
    <property type="component" value="Chromosome"/>
</dbReference>
<dbReference type="PANTHER" id="PTHR32305">
    <property type="match status" value="1"/>
</dbReference>
<protein>
    <recommendedName>
        <fullName evidence="3">RHS repeat-associated core domain-containing protein</fullName>
    </recommendedName>
</protein>
<accession>A0A809R9U6</accession>
<dbReference type="InterPro" id="IPR050708">
    <property type="entry name" value="T6SS_VgrG/RHS"/>
</dbReference>